<name>A0A0G1K0M2_9BACT</name>
<dbReference type="EMBL" id="LCIE01000003">
    <property type="protein sequence ID" value="KKT49682.1"/>
    <property type="molecule type" value="Genomic_DNA"/>
</dbReference>
<protein>
    <submittedName>
        <fullName evidence="2">Uncharacterized protein</fullName>
    </submittedName>
</protein>
<dbReference type="STRING" id="1618392.UW41_C0003G0049"/>
<keyword evidence="1" id="KW-0472">Membrane</keyword>
<accession>A0A0G1K0M2</accession>
<dbReference type="AlphaFoldDB" id="A0A0G1K0M2"/>
<feature type="transmembrane region" description="Helical" evidence="1">
    <location>
        <begin position="39"/>
        <end position="57"/>
    </location>
</feature>
<gene>
    <name evidence="2" type="ORF">UW41_C0003G0049</name>
</gene>
<reference evidence="2 3" key="1">
    <citation type="journal article" date="2015" name="Nature">
        <title>rRNA introns, odd ribosomes, and small enigmatic genomes across a large radiation of phyla.</title>
        <authorList>
            <person name="Brown C.T."/>
            <person name="Hug L.A."/>
            <person name="Thomas B.C."/>
            <person name="Sharon I."/>
            <person name="Castelle C.J."/>
            <person name="Singh A."/>
            <person name="Wilkins M.J."/>
            <person name="Williams K.H."/>
            <person name="Banfield J.F."/>
        </authorList>
    </citation>
    <scope>NUCLEOTIDE SEQUENCE [LARGE SCALE GENOMIC DNA]</scope>
</reference>
<proteinExistence type="predicted"/>
<sequence>MEIKTIDLDKMDPVTQEVDEAPVYQSKIINKNMISKSNILITATFVIVAMVGFYTGATLKTFIGGKLNGGTSGSLKNIQAEVPLSGVKVGDIYGSADEKAFNTTATGVLDKGGLNGEGTHKLVRPGGLSQTVYMTSSVIDLDTLVGHQITVWGETFKGQKTGWLMDVGRVKVENLNMPLPK</sequence>
<organism evidence="2 3">
    <name type="scientific">Candidatus Collierbacteria bacterium GW2011_GWC2_44_18</name>
    <dbReference type="NCBI Taxonomy" id="1618392"/>
    <lineage>
        <taxon>Bacteria</taxon>
        <taxon>Candidatus Collieribacteriota</taxon>
    </lineage>
</organism>
<evidence type="ECO:0000313" key="3">
    <source>
        <dbReference type="Proteomes" id="UP000034172"/>
    </source>
</evidence>
<evidence type="ECO:0000256" key="1">
    <source>
        <dbReference type="SAM" id="Phobius"/>
    </source>
</evidence>
<keyword evidence="1" id="KW-0812">Transmembrane</keyword>
<keyword evidence="1" id="KW-1133">Transmembrane helix</keyword>
<comment type="caution">
    <text evidence="2">The sequence shown here is derived from an EMBL/GenBank/DDBJ whole genome shotgun (WGS) entry which is preliminary data.</text>
</comment>
<dbReference type="Proteomes" id="UP000034172">
    <property type="component" value="Unassembled WGS sequence"/>
</dbReference>
<evidence type="ECO:0000313" key="2">
    <source>
        <dbReference type="EMBL" id="KKT49682.1"/>
    </source>
</evidence>